<dbReference type="InterPro" id="IPR000468">
    <property type="entry name" value="Barstar"/>
</dbReference>
<reference evidence="3 4" key="1">
    <citation type="submission" date="2023-07" db="EMBL/GenBank/DDBJ databases">
        <title>Sorghum-associated microbial communities from plants grown in Nebraska, USA.</title>
        <authorList>
            <person name="Schachtman D."/>
        </authorList>
    </citation>
    <scope>NUCLEOTIDE SEQUENCE [LARGE SCALE GENOMIC DNA]</scope>
    <source>
        <strain evidence="3 4">BE198</strain>
    </source>
</reference>
<accession>A0ABU1W5U4</accession>
<feature type="domain" description="Barstar (barnase inhibitor)" evidence="2">
    <location>
        <begin position="39"/>
        <end position="133"/>
    </location>
</feature>
<protein>
    <submittedName>
        <fullName evidence="3">RNAse (Barnase) inhibitor barstar</fullName>
    </submittedName>
</protein>
<dbReference type="Pfam" id="PF01337">
    <property type="entry name" value="Barstar"/>
    <property type="match status" value="1"/>
</dbReference>
<name>A0ABU1W5U4_9GAMM</name>
<sequence>MNTTELRSVLADPEHSGAYFIDARDTEAMAEAGSALDYAVLRVDLADCPDKAELMKRFAEAGGFPTWFGGNWDALADALGDLSWRPAEGYLLLVEHAYDWRAANGEDFDMLLDILNEAAFRRAEDGTAFWALLPFPAEQLAAFEG</sequence>
<organism evidence="3 4">
    <name type="scientific">Lysobacter niastensis</name>
    <dbReference type="NCBI Taxonomy" id="380629"/>
    <lineage>
        <taxon>Bacteria</taxon>
        <taxon>Pseudomonadati</taxon>
        <taxon>Pseudomonadota</taxon>
        <taxon>Gammaproteobacteria</taxon>
        <taxon>Lysobacterales</taxon>
        <taxon>Lysobacteraceae</taxon>
        <taxon>Lysobacter</taxon>
    </lineage>
</organism>
<evidence type="ECO:0000259" key="2">
    <source>
        <dbReference type="Pfam" id="PF01337"/>
    </source>
</evidence>
<dbReference type="EMBL" id="JAVDVY010000001">
    <property type="protein sequence ID" value="MDR7132864.1"/>
    <property type="molecule type" value="Genomic_DNA"/>
</dbReference>
<keyword evidence="4" id="KW-1185">Reference proteome</keyword>
<dbReference type="RefSeq" id="WP_310056716.1">
    <property type="nucleotide sequence ID" value="NZ_JAVDVY010000001.1"/>
</dbReference>
<dbReference type="SUPFAM" id="SSF52038">
    <property type="entry name" value="Barstar-related"/>
    <property type="match status" value="1"/>
</dbReference>
<gene>
    <name evidence="3" type="ORF">J2X06_000048</name>
</gene>
<comment type="caution">
    <text evidence="3">The sequence shown here is derived from an EMBL/GenBank/DDBJ whole genome shotgun (WGS) entry which is preliminary data.</text>
</comment>
<evidence type="ECO:0000313" key="4">
    <source>
        <dbReference type="Proteomes" id="UP001251524"/>
    </source>
</evidence>
<dbReference type="InterPro" id="IPR035905">
    <property type="entry name" value="Barstar-like_sf"/>
</dbReference>
<proteinExistence type="inferred from homology"/>
<comment type="similarity">
    <text evidence="1">Belongs to the barstar family.</text>
</comment>
<evidence type="ECO:0000256" key="1">
    <source>
        <dbReference type="ARBA" id="ARBA00006845"/>
    </source>
</evidence>
<dbReference type="Gene3D" id="3.30.370.10">
    <property type="entry name" value="Barstar-like"/>
    <property type="match status" value="1"/>
</dbReference>
<evidence type="ECO:0000313" key="3">
    <source>
        <dbReference type="EMBL" id="MDR7132864.1"/>
    </source>
</evidence>
<dbReference type="CDD" id="cd05141">
    <property type="entry name" value="Barstar_evA4336-like"/>
    <property type="match status" value="1"/>
</dbReference>
<dbReference type="Proteomes" id="UP001251524">
    <property type="component" value="Unassembled WGS sequence"/>
</dbReference>